<reference evidence="1" key="2">
    <citation type="journal article" date="2008" name="Genome Biol.">
        <title>Improved genome assembly and evidence-based global gene model set for the chordate Ciona intestinalis: new insight into intron and operon populations.</title>
        <authorList>
            <person name="Satou Y."/>
            <person name="Mineta K."/>
            <person name="Ogasawara M."/>
            <person name="Sasakura Y."/>
            <person name="Shoguchi E."/>
            <person name="Ueno K."/>
            <person name="Yamada L."/>
            <person name="Matsumoto J."/>
            <person name="Wasserscheid J."/>
            <person name="Dewar K."/>
            <person name="Wiley G.B."/>
            <person name="Macmil S.L."/>
            <person name="Roe B.A."/>
            <person name="Zeller R.W."/>
            <person name="Hastings K.E."/>
            <person name="Lemaire P."/>
            <person name="Lindquist E."/>
            <person name="Endo T."/>
            <person name="Hotta K."/>
            <person name="Inaba K."/>
        </authorList>
    </citation>
    <scope>NUCLEOTIDE SEQUENCE [LARGE SCALE GENOMIC DNA]</scope>
    <source>
        <strain evidence="1">wild type</strain>
    </source>
</reference>
<dbReference type="OMA" id="SQCGIAT"/>
<protein>
    <recommendedName>
        <fullName evidence="3">N-acetyltransferase domain-containing protein</fullName>
    </recommendedName>
</protein>
<evidence type="ECO:0000313" key="2">
    <source>
        <dbReference type="Proteomes" id="UP000008144"/>
    </source>
</evidence>
<dbReference type="Ensembl" id="ENSCINT00000025116.2">
    <property type="protein sequence ID" value="ENSCINP00000024870.2"/>
    <property type="gene ID" value="ENSCING00000013574.2"/>
</dbReference>
<dbReference type="EMBL" id="EAAA01001949">
    <property type="status" value="NOT_ANNOTATED_CDS"/>
    <property type="molecule type" value="Genomic_DNA"/>
</dbReference>
<dbReference type="InParanoid" id="F6XNR6"/>
<evidence type="ECO:0008006" key="3">
    <source>
        <dbReference type="Google" id="ProtNLM"/>
    </source>
</evidence>
<reference evidence="2" key="1">
    <citation type="journal article" date="2002" name="Science">
        <title>The draft genome of Ciona intestinalis: insights into chordate and vertebrate origins.</title>
        <authorList>
            <person name="Dehal P."/>
            <person name="Satou Y."/>
            <person name="Campbell R.K."/>
            <person name="Chapman J."/>
            <person name="Degnan B."/>
            <person name="De Tomaso A."/>
            <person name="Davidson B."/>
            <person name="Di Gregorio A."/>
            <person name="Gelpke M."/>
            <person name="Goodstein D.M."/>
            <person name="Harafuji N."/>
            <person name="Hastings K.E."/>
            <person name="Ho I."/>
            <person name="Hotta K."/>
            <person name="Huang W."/>
            <person name="Kawashima T."/>
            <person name="Lemaire P."/>
            <person name="Martinez D."/>
            <person name="Meinertzhagen I.A."/>
            <person name="Necula S."/>
            <person name="Nonaka M."/>
            <person name="Putnam N."/>
            <person name="Rash S."/>
            <person name="Saiga H."/>
            <person name="Satake M."/>
            <person name="Terry A."/>
            <person name="Yamada L."/>
            <person name="Wang H.G."/>
            <person name="Awazu S."/>
            <person name="Azumi K."/>
            <person name="Boore J."/>
            <person name="Branno M."/>
            <person name="Chin-Bow S."/>
            <person name="DeSantis R."/>
            <person name="Doyle S."/>
            <person name="Francino P."/>
            <person name="Keys D.N."/>
            <person name="Haga S."/>
            <person name="Hayashi H."/>
            <person name="Hino K."/>
            <person name="Imai K.S."/>
            <person name="Inaba K."/>
            <person name="Kano S."/>
            <person name="Kobayashi K."/>
            <person name="Kobayashi M."/>
            <person name="Lee B.I."/>
            <person name="Makabe K.W."/>
            <person name="Manohar C."/>
            <person name="Matassi G."/>
            <person name="Medina M."/>
            <person name="Mochizuki Y."/>
            <person name="Mount S."/>
            <person name="Morishita T."/>
            <person name="Miura S."/>
            <person name="Nakayama A."/>
            <person name="Nishizaka S."/>
            <person name="Nomoto H."/>
            <person name="Ohta F."/>
            <person name="Oishi K."/>
            <person name="Rigoutsos I."/>
            <person name="Sano M."/>
            <person name="Sasaki A."/>
            <person name="Sasakura Y."/>
            <person name="Shoguchi E."/>
            <person name="Shin-i T."/>
            <person name="Spagnuolo A."/>
            <person name="Stainier D."/>
            <person name="Suzuki M.M."/>
            <person name="Tassy O."/>
            <person name="Takatori N."/>
            <person name="Tokuoka M."/>
            <person name="Yagi K."/>
            <person name="Yoshizaki F."/>
            <person name="Wada S."/>
            <person name="Zhang C."/>
            <person name="Hyatt P.D."/>
            <person name="Larimer F."/>
            <person name="Detter C."/>
            <person name="Doggett N."/>
            <person name="Glavina T."/>
            <person name="Hawkins T."/>
            <person name="Richardson P."/>
            <person name="Lucas S."/>
            <person name="Kohara Y."/>
            <person name="Levine M."/>
            <person name="Satoh N."/>
            <person name="Rokhsar D.S."/>
        </authorList>
    </citation>
    <scope>NUCLEOTIDE SEQUENCE [LARGE SCALE GENOMIC DNA]</scope>
</reference>
<organism evidence="1 2">
    <name type="scientific">Ciona intestinalis</name>
    <name type="common">Transparent sea squirt</name>
    <name type="synonym">Ascidia intestinalis</name>
    <dbReference type="NCBI Taxonomy" id="7719"/>
    <lineage>
        <taxon>Eukaryota</taxon>
        <taxon>Metazoa</taxon>
        <taxon>Chordata</taxon>
        <taxon>Tunicata</taxon>
        <taxon>Ascidiacea</taxon>
        <taxon>Phlebobranchia</taxon>
        <taxon>Cionidae</taxon>
        <taxon>Ciona</taxon>
    </lineage>
</organism>
<dbReference type="SUPFAM" id="SSF55729">
    <property type="entry name" value="Acyl-CoA N-acyltransferases (Nat)"/>
    <property type="match status" value="1"/>
</dbReference>
<dbReference type="AlphaFoldDB" id="F6XNR6"/>
<proteinExistence type="predicted"/>
<dbReference type="GeneTree" id="ENSGT00940000164149"/>
<dbReference type="Proteomes" id="UP000008144">
    <property type="component" value="Chromosome 4"/>
</dbReference>
<accession>F6XNR6</accession>
<evidence type="ECO:0000313" key="1">
    <source>
        <dbReference type="Ensembl" id="ENSCINP00000024870.2"/>
    </source>
</evidence>
<dbReference type="HOGENOM" id="CLU_1015486_0_0_1"/>
<dbReference type="PANTHER" id="PTHR20905">
    <property type="entry name" value="N-ACETYLTRANSFERASE-RELATED"/>
    <property type="match status" value="1"/>
</dbReference>
<reference evidence="1" key="3">
    <citation type="submission" date="2025-08" db="UniProtKB">
        <authorList>
            <consortium name="Ensembl"/>
        </authorList>
    </citation>
    <scope>IDENTIFICATION</scope>
</reference>
<name>F6XNR6_CIOIN</name>
<reference evidence="1" key="4">
    <citation type="submission" date="2025-09" db="UniProtKB">
        <authorList>
            <consortium name="Ensembl"/>
        </authorList>
    </citation>
    <scope>IDENTIFICATION</scope>
</reference>
<keyword evidence="2" id="KW-1185">Reference proteome</keyword>
<dbReference type="PANTHER" id="PTHR20905:SF1">
    <property type="entry name" value="AT07410P-RELATED"/>
    <property type="match status" value="1"/>
</dbReference>
<dbReference type="Gene3D" id="3.40.630.30">
    <property type="match status" value="1"/>
</dbReference>
<dbReference type="InterPro" id="IPR016181">
    <property type="entry name" value="Acyl_CoA_acyltransferase"/>
</dbReference>
<sequence>MSVIGSTFRSVLSASNLSKSIINKRAALTGKSTTTSSDIFNKNKQVLNRICQPSRAASSGTAAAGVPESPPMICRPCQPSDRDAMIDFMSTRFVTREPLMKAIGATPSNSSLFVEHCIDESIIQGASFLALDSETGKICGVRLNGVGPPSPLEKECDFGTTINAIPKFLDDVEGDMATLLNTDQFMRHIAICVEQSSSQCGIATQLMIMSVQFAKREQLKHLTAMCSWSLPYKLSLKMGFKVVREIS</sequence>
<dbReference type="GO" id="GO:0008080">
    <property type="term" value="F:N-acetyltransferase activity"/>
    <property type="evidence" value="ECO:0000318"/>
    <property type="project" value="GO_Central"/>
</dbReference>